<evidence type="ECO:0000313" key="2">
    <source>
        <dbReference type="EMBL" id="KAH0573304.1"/>
    </source>
</evidence>
<dbReference type="Proteomes" id="UP000018208">
    <property type="component" value="Unassembled WGS sequence"/>
</dbReference>
<proteinExistence type="predicted"/>
<protein>
    <submittedName>
        <fullName evidence="1">Uncharacterized protein</fullName>
    </submittedName>
</protein>
<reference evidence="2" key="2">
    <citation type="submission" date="2020-12" db="EMBL/GenBank/DDBJ databases">
        <title>New Spironucleus salmonicida genome in near-complete chromosomes.</title>
        <authorList>
            <person name="Xu F."/>
            <person name="Kurt Z."/>
            <person name="Jimenez-Gonzalez A."/>
            <person name="Astvaldsson A."/>
            <person name="Andersson J.O."/>
            <person name="Svard S.G."/>
        </authorList>
    </citation>
    <scope>NUCLEOTIDE SEQUENCE</scope>
    <source>
        <strain evidence="2">ATCC 50377</strain>
    </source>
</reference>
<reference evidence="1 2" key="1">
    <citation type="journal article" date="2014" name="PLoS Genet.">
        <title>The Genome of Spironucleus salmonicida Highlights a Fish Pathogen Adapted to Fluctuating Environments.</title>
        <authorList>
            <person name="Xu F."/>
            <person name="Jerlstrom-Hultqvist J."/>
            <person name="Einarsson E."/>
            <person name="Astvaldsson A."/>
            <person name="Svard S.G."/>
            <person name="Andersson J.O."/>
        </authorList>
    </citation>
    <scope>NUCLEOTIDE SEQUENCE</scope>
    <source>
        <strain evidence="2">ATCC 50377</strain>
    </source>
</reference>
<evidence type="ECO:0000313" key="3">
    <source>
        <dbReference type="Proteomes" id="UP000018208"/>
    </source>
</evidence>
<accession>V6LK22</accession>
<organism evidence="1">
    <name type="scientific">Spironucleus salmonicida</name>
    <dbReference type="NCBI Taxonomy" id="348837"/>
    <lineage>
        <taxon>Eukaryota</taxon>
        <taxon>Metamonada</taxon>
        <taxon>Diplomonadida</taxon>
        <taxon>Hexamitidae</taxon>
        <taxon>Hexamitinae</taxon>
        <taxon>Spironucleus</taxon>
    </lineage>
</organism>
<dbReference type="VEuPathDB" id="GiardiaDB:SS50377_25424"/>
<keyword evidence="3" id="KW-1185">Reference proteome</keyword>
<sequence>MINTLQSQTQDVYPQHLRNGYNILTEHNNIHLKTNTASSLFLSNEFEVETHHHACIYKNANPLTTLTEDICMKKGIDGTFIPKKKKQVHLYTLHSTKQLNQQMQQRTQPNSKYKSNSIGNYLQFRRTQHNTVGYVDGKVYLASNTIGFIGK</sequence>
<dbReference type="EMBL" id="KI546101">
    <property type="protein sequence ID" value="EST44970.1"/>
    <property type="molecule type" value="Genomic_DNA"/>
</dbReference>
<evidence type="ECO:0000313" key="1">
    <source>
        <dbReference type="EMBL" id="EST44970.1"/>
    </source>
</evidence>
<name>V6LK22_9EUKA</name>
<gene>
    <name evidence="1" type="ORF">SS50377_14988</name>
    <name evidence="2" type="ORF">SS50377_25424</name>
</gene>
<dbReference type="AlphaFoldDB" id="V6LK22"/>
<dbReference type="EMBL" id="AUWU02000005">
    <property type="protein sequence ID" value="KAH0573304.1"/>
    <property type="molecule type" value="Genomic_DNA"/>
</dbReference>